<name>A0A4Q0A3K2_9FUNG</name>
<dbReference type="Gene3D" id="2.40.40.10">
    <property type="entry name" value="RlpA-like domain"/>
    <property type="match status" value="1"/>
</dbReference>
<evidence type="ECO:0000256" key="1">
    <source>
        <dbReference type="ARBA" id="ARBA00022729"/>
    </source>
</evidence>
<feature type="region of interest" description="Disordered" evidence="2">
    <location>
        <begin position="1"/>
        <end position="40"/>
    </location>
</feature>
<dbReference type="SUPFAM" id="SSF50685">
    <property type="entry name" value="Barwin-like endoglucanases"/>
    <property type="match status" value="1"/>
</dbReference>
<dbReference type="AlphaFoldDB" id="A0A4Q0A3K2"/>
<dbReference type="EMBL" id="ML002231">
    <property type="protein sequence ID" value="RKP39992.1"/>
    <property type="molecule type" value="Genomic_DNA"/>
</dbReference>
<evidence type="ECO:0000313" key="4">
    <source>
        <dbReference type="Proteomes" id="UP000268162"/>
    </source>
</evidence>
<gene>
    <name evidence="3" type="ORF">BJ085DRAFT_10878</name>
</gene>
<reference evidence="4" key="1">
    <citation type="journal article" date="2018" name="Nat. Microbiol.">
        <title>Leveraging single-cell genomics to expand the fungal tree of life.</title>
        <authorList>
            <person name="Ahrendt S.R."/>
            <person name="Quandt C.A."/>
            <person name="Ciobanu D."/>
            <person name="Clum A."/>
            <person name="Salamov A."/>
            <person name="Andreopoulos B."/>
            <person name="Cheng J.F."/>
            <person name="Woyke T."/>
            <person name="Pelin A."/>
            <person name="Henrissat B."/>
            <person name="Reynolds N.K."/>
            <person name="Benny G.L."/>
            <person name="Smith M.E."/>
            <person name="James T.Y."/>
            <person name="Grigoriev I.V."/>
        </authorList>
    </citation>
    <scope>NUCLEOTIDE SEQUENCE [LARGE SCALE GENOMIC DNA]</scope>
    <source>
        <strain evidence="4">RSA 468</strain>
    </source>
</reference>
<feature type="compositionally biased region" description="Basic and acidic residues" evidence="2">
    <location>
        <begin position="1"/>
        <end position="20"/>
    </location>
</feature>
<dbReference type="CDD" id="cd22191">
    <property type="entry name" value="DPBB_RlpA_EXP_N-like"/>
    <property type="match status" value="1"/>
</dbReference>
<accession>A0A4Q0A3K2</accession>
<dbReference type="InterPro" id="IPR051477">
    <property type="entry name" value="Expansin_CellWall"/>
</dbReference>
<keyword evidence="1" id="KW-0732">Signal</keyword>
<feature type="non-terminal residue" evidence="3">
    <location>
        <position position="118"/>
    </location>
</feature>
<organism evidence="3 4">
    <name type="scientific">Dimargaris cristalligena</name>
    <dbReference type="NCBI Taxonomy" id="215637"/>
    <lineage>
        <taxon>Eukaryota</taxon>
        <taxon>Fungi</taxon>
        <taxon>Fungi incertae sedis</taxon>
        <taxon>Zoopagomycota</taxon>
        <taxon>Kickxellomycotina</taxon>
        <taxon>Dimargaritomycetes</taxon>
        <taxon>Dimargaritales</taxon>
        <taxon>Dimargaritaceae</taxon>
        <taxon>Dimargaris</taxon>
    </lineage>
</organism>
<feature type="non-terminal residue" evidence="3">
    <location>
        <position position="1"/>
    </location>
</feature>
<evidence type="ECO:0000256" key="2">
    <source>
        <dbReference type="SAM" id="MobiDB-lite"/>
    </source>
</evidence>
<evidence type="ECO:0000313" key="3">
    <source>
        <dbReference type="EMBL" id="RKP39992.1"/>
    </source>
</evidence>
<dbReference type="PANTHER" id="PTHR31836:SF28">
    <property type="entry name" value="SRCR DOMAIN-CONTAINING PROTEIN-RELATED"/>
    <property type="match status" value="1"/>
</dbReference>
<keyword evidence="4" id="KW-1185">Reference proteome</keyword>
<dbReference type="InterPro" id="IPR036908">
    <property type="entry name" value="RlpA-like_sf"/>
</dbReference>
<dbReference type="STRING" id="215637.A0A4Q0A3K2"/>
<dbReference type="PANTHER" id="PTHR31836">
    <property type="match status" value="1"/>
</dbReference>
<proteinExistence type="predicted"/>
<sequence length="118" mass="12120">TDTETTESKDKASGETHKGEATYYDPGVGAGSCGEQGSSSGLTVAVNSADMANGANPNANPNCGRTVTIRSGGKSVQATVTDTCPGCKKGDLDLSPDTMKTLFPNAEEIGRGDIEWNF</sequence>
<dbReference type="Proteomes" id="UP000268162">
    <property type="component" value="Unassembled WGS sequence"/>
</dbReference>
<protein>
    <submittedName>
        <fullName evidence="3">RlpA-like double-psi beta-barrel-protein domain-containing protein-containing protein</fullName>
    </submittedName>
</protein>